<evidence type="ECO:0000256" key="13">
    <source>
        <dbReference type="ARBA" id="ARBA00023027"/>
    </source>
</evidence>
<dbReference type="PRINTS" id="PR01436">
    <property type="entry name" value="NADHDHGNASE2"/>
</dbReference>
<evidence type="ECO:0000256" key="9">
    <source>
        <dbReference type="ARBA" id="ARBA00022792"/>
    </source>
</evidence>
<keyword evidence="9 18" id="KW-0999">Mitochondrion inner membrane</keyword>
<evidence type="ECO:0000256" key="5">
    <source>
        <dbReference type="ARBA" id="ARBA00021008"/>
    </source>
</evidence>
<evidence type="ECO:0000256" key="10">
    <source>
        <dbReference type="ARBA" id="ARBA00022967"/>
    </source>
</evidence>
<feature type="transmembrane region" description="Helical" evidence="18">
    <location>
        <begin position="187"/>
        <end position="206"/>
    </location>
</feature>
<protein>
    <recommendedName>
        <fullName evidence="5 18">NADH-ubiquinone oxidoreductase chain 2</fullName>
        <ecNumber evidence="4 18">7.1.1.2</ecNumber>
    </recommendedName>
</protein>
<feature type="transmembrane region" description="Helical" evidence="18">
    <location>
        <begin position="304"/>
        <end position="323"/>
    </location>
</feature>
<dbReference type="GO" id="GO:0006120">
    <property type="term" value="P:mitochondrial electron transport, NADH to ubiquinone"/>
    <property type="evidence" value="ECO:0007669"/>
    <property type="project" value="InterPro"/>
</dbReference>
<evidence type="ECO:0000256" key="16">
    <source>
        <dbReference type="ARBA" id="ARBA00023136"/>
    </source>
</evidence>
<keyword evidence="11 18" id="KW-0249">Electron transport</keyword>
<proteinExistence type="inferred from homology"/>
<dbReference type="PANTHER" id="PTHR46552">
    <property type="entry name" value="NADH-UBIQUINONE OXIDOREDUCTASE CHAIN 2"/>
    <property type="match status" value="1"/>
</dbReference>
<evidence type="ECO:0000256" key="6">
    <source>
        <dbReference type="ARBA" id="ARBA00022448"/>
    </source>
</evidence>
<keyword evidence="16 18" id="KW-0472">Membrane</keyword>
<geneLocation type="mitochondrion" evidence="20"/>
<name>A0A2K9YV28_9HEMI</name>
<sequence>MNKSKMLFFLIMSYGTILTLSSNSWISMWMGMEMNMMAFIPIMNSKNKLSSESMMIYLLTQSMSSMLFMFSIMMMSLTMNQMFYNMMLISLLIKLGAAPFHFWLPEILTKMSWNNSAILMTWQKMAPLMIINNMNYNNKIMYMSIIMSVMVGALGGLNQMSLRKMMGYSSISHLGWMMSLSKIKNNWIYYLSIYTIMIVSMCWMFHQYNMIHMNQINNMNMTMMEKLTYLTSMLSLGGLPPFLGFLPKWLVIQTLVEDTMYVMITIMIMMSLLSLFYYMRTMTKMMMTFSSTNKWMMIKSNKKIINMMMMMNTSLPLMLIINLI</sequence>
<dbReference type="Pfam" id="PF00361">
    <property type="entry name" value="Proton_antipo_M"/>
    <property type="match status" value="1"/>
</dbReference>
<evidence type="ECO:0000256" key="12">
    <source>
        <dbReference type="ARBA" id="ARBA00022989"/>
    </source>
</evidence>
<evidence type="ECO:0000256" key="1">
    <source>
        <dbReference type="ARBA" id="ARBA00003257"/>
    </source>
</evidence>
<evidence type="ECO:0000313" key="20">
    <source>
        <dbReference type="EMBL" id="AUW38598.1"/>
    </source>
</evidence>
<dbReference type="GO" id="GO:0005743">
    <property type="term" value="C:mitochondrial inner membrane"/>
    <property type="evidence" value="ECO:0007669"/>
    <property type="project" value="UniProtKB-SubCell"/>
</dbReference>
<dbReference type="GO" id="GO:0008137">
    <property type="term" value="F:NADH dehydrogenase (ubiquinone) activity"/>
    <property type="evidence" value="ECO:0007669"/>
    <property type="project" value="UniProtKB-EC"/>
</dbReference>
<evidence type="ECO:0000256" key="8">
    <source>
        <dbReference type="ARBA" id="ARBA00022692"/>
    </source>
</evidence>
<feature type="domain" description="NADH:quinone oxidoreductase/Mrp antiporter transmembrane" evidence="19">
    <location>
        <begin position="22"/>
        <end position="273"/>
    </location>
</feature>
<keyword evidence="15 18" id="KW-0496">Mitochondrion</keyword>
<comment type="subcellular location">
    <subcellularLocation>
        <location evidence="2 18">Mitochondrion inner membrane</location>
        <topology evidence="2 18">Multi-pass membrane protein</topology>
    </subcellularLocation>
</comment>
<reference evidence="20" key="1">
    <citation type="journal article" date="2018" name="Cladistics">
        <title>Phylogeny and the colourful history of jewel bugs (Insecta: Hemiptera: Scutelleridae).</title>
        <authorList>
            <person name="Wu Y."/>
            <person name="Redei D."/>
            <person name="Eger J."/>
            <person name="Wang Y."/>
            <person name="Wu H."/>
            <person name="Carapezza A."/>
            <person name="Kment P."/>
            <person name="Cai B."/>
            <person name="Sun X."/>
            <person name="Guo P."/>
            <person name="Luo J."/>
            <person name="Xie Q."/>
        </authorList>
    </citation>
    <scope>NUCLEOTIDE SEQUENCE</scope>
</reference>
<keyword evidence="13 18" id="KW-0520">NAD</keyword>
<evidence type="ECO:0000256" key="4">
    <source>
        <dbReference type="ARBA" id="ARBA00012944"/>
    </source>
</evidence>
<keyword evidence="14 18" id="KW-0830">Ubiquinone</keyword>
<evidence type="ECO:0000256" key="15">
    <source>
        <dbReference type="ARBA" id="ARBA00023128"/>
    </source>
</evidence>
<feature type="transmembrane region" description="Helical" evidence="18">
    <location>
        <begin position="227"/>
        <end position="247"/>
    </location>
</feature>
<comment type="similarity">
    <text evidence="3 18">Belongs to the complex I subunit 2 family.</text>
</comment>
<comment type="function">
    <text evidence="1">Core subunit of the mitochondrial membrane respiratory chain NADH dehydrogenase (Complex I) that is believed to belong to the minimal assembly required for catalysis. Complex I functions in the transfer of electrons from NADH to the respiratory chain. The immediate electron acceptor for the enzyme is believed to be ubiquinone.</text>
</comment>
<dbReference type="InterPro" id="IPR050175">
    <property type="entry name" value="Complex_I_Subunit_2"/>
</dbReference>
<dbReference type="InterPro" id="IPR003917">
    <property type="entry name" value="NADH_UbQ_OxRdtase_chain2"/>
</dbReference>
<keyword evidence="7 18" id="KW-0679">Respiratory chain</keyword>
<dbReference type="EC" id="7.1.1.2" evidence="4 18"/>
<keyword evidence="6" id="KW-0813">Transport</keyword>
<gene>
    <name evidence="20" type="primary">ND2</name>
</gene>
<comment type="function">
    <text evidence="18">Core subunit of the mitochondrial membrane respiratory chain NADH dehydrogenase (Complex I) which catalyzes electron transfer from NADH through the respiratory chain, using ubiquinone as an electron acceptor. Essential for the catalytic activity and assembly of complex I.</text>
</comment>
<organism evidence="20">
    <name type="scientific">Poecilocoris rufigenis</name>
    <dbReference type="NCBI Taxonomy" id="2080379"/>
    <lineage>
        <taxon>Eukaryota</taxon>
        <taxon>Metazoa</taxon>
        <taxon>Ecdysozoa</taxon>
        <taxon>Arthropoda</taxon>
        <taxon>Hexapoda</taxon>
        <taxon>Insecta</taxon>
        <taxon>Pterygota</taxon>
        <taxon>Neoptera</taxon>
        <taxon>Paraneoptera</taxon>
        <taxon>Hemiptera</taxon>
        <taxon>Heteroptera</taxon>
        <taxon>Panheteroptera</taxon>
        <taxon>Pentatomomorpha</taxon>
        <taxon>Pentatomoidea</taxon>
        <taxon>Scutelleridae</taxon>
        <taxon>Scutellerinae</taxon>
        <taxon>Poecilocoris</taxon>
    </lineage>
</organism>
<evidence type="ECO:0000256" key="17">
    <source>
        <dbReference type="ARBA" id="ARBA00049551"/>
    </source>
</evidence>
<evidence type="ECO:0000256" key="14">
    <source>
        <dbReference type="ARBA" id="ARBA00023075"/>
    </source>
</evidence>
<dbReference type="AlphaFoldDB" id="A0A2K9YV28"/>
<evidence type="ECO:0000256" key="18">
    <source>
        <dbReference type="RuleBase" id="RU003403"/>
    </source>
</evidence>
<evidence type="ECO:0000256" key="7">
    <source>
        <dbReference type="ARBA" id="ARBA00022660"/>
    </source>
</evidence>
<dbReference type="EMBL" id="MF078042">
    <property type="protein sequence ID" value="AUW38598.1"/>
    <property type="molecule type" value="Genomic_DNA"/>
</dbReference>
<accession>A0A2K9YV28</accession>
<evidence type="ECO:0000259" key="19">
    <source>
        <dbReference type="Pfam" id="PF00361"/>
    </source>
</evidence>
<evidence type="ECO:0000256" key="3">
    <source>
        <dbReference type="ARBA" id="ARBA00007012"/>
    </source>
</evidence>
<keyword evidence="10 18" id="KW-1278">Translocase</keyword>
<keyword evidence="12 18" id="KW-1133">Transmembrane helix</keyword>
<comment type="catalytic activity">
    <reaction evidence="17 18">
        <text>a ubiquinone + NADH + 5 H(+)(in) = a ubiquinol + NAD(+) + 4 H(+)(out)</text>
        <dbReference type="Rhea" id="RHEA:29091"/>
        <dbReference type="Rhea" id="RHEA-COMP:9565"/>
        <dbReference type="Rhea" id="RHEA-COMP:9566"/>
        <dbReference type="ChEBI" id="CHEBI:15378"/>
        <dbReference type="ChEBI" id="CHEBI:16389"/>
        <dbReference type="ChEBI" id="CHEBI:17976"/>
        <dbReference type="ChEBI" id="CHEBI:57540"/>
        <dbReference type="ChEBI" id="CHEBI:57945"/>
        <dbReference type="EC" id="7.1.1.2"/>
    </reaction>
</comment>
<evidence type="ECO:0000256" key="11">
    <source>
        <dbReference type="ARBA" id="ARBA00022982"/>
    </source>
</evidence>
<feature type="transmembrane region" description="Helical" evidence="18">
    <location>
        <begin position="140"/>
        <end position="157"/>
    </location>
</feature>
<evidence type="ECO:0000256" key="2">
    <source>
        <dbReference type="ARBA" id="ARBA00004448"/>
    </source>
</evidence>
<keyword evidence="8 18" id="KW-0812">Transmembrane</keyword>
<dbReference type="InterPro" id="IPR001750">
    <property type="entry name" value="ND/Mrp_TM"/>
</dbReference>
<feature type="transmembrane region" description="Helical" evidence="18">
    <location>
        <begin position="259"/>
        <end position="279"/>
    </location>
</feature>
<dbReference type="PANTHER" id="PTHR46552:SF1">
    <property type="entry name" value="NADH-UBIQUINONE OXIDOREDUCTASE CHAIN 2"/>
    <property type="match status" value="1"/>
</dbReference>